<accession>A0A2S9E7P9</accession>
<feature type="region of interest" description="Disordered" evidence="1">
    <location>
        <begin position="1"/>
        <end position="22"/>
    </location>
</feature>
<evidence type="ECO:0000313" key="3">
    <source>
        <dbReference type="Proteomes" id="UP000239458"/>
    </source>
</evidence>
<name>A0A2S9E7P9_PSECE</name>
<gene>
    <name evidence="2" type="ORF">CQ006_00685</name>
</gene>
<comment type="caution">
    <text evidence="2">The sequence shown here is derived from an EMBL/GenBank/DDBJ whole genome shotgun (WGS) entry which is preliminary data.</text>
</comment>
<protein>
    <submittedName>
        <fullName evidence="2">Uncharacterized protein</fullName>
    </submittedName>
</protein>
<dbReference type="AlphaFoldDB" id="A0A2S9E7P9"/>
<proteinExistence type="predicted"/>
<organism evidence="2 3">
    <name type="scientific">Pseudomonas cedrina</name>
    <dbReference type="NCBI Taxonomy" id="651740"/>
    <lineage>
        <taxon>Bacteria</taxon>
        <taxon>Pseudomonadati</taxon>
        <taxon>Pseudomonadota</taxon>
        <taxon>Gammaproteobacteria</taxon>
        <taxon>Pseudomonadales</taxon>
        <taxon>Pseudomonadaceae</taxon>
        <taxon>Pseudomonas</taxon>
    </lineage>
</organism>
<evidence type="ECO:0000313" key="2">
    <source>
        <dbReference type="EMBL" id="PRC10855.1"/>
    </source>
</evidence>
<reference evidence="2 3" key="1">
    <citation type="submission" date="2017-09" db="EMBL/GenBank/DDBJ databases">
        <title>Genomic, metabolic, and phenotypic characteristics of bacterial isolates from the natural microbiome of the model nematode Caenorhabditis elegans.</title>
        <authorList>
            <person name="Zimmermann J."/>
            <person name="Obeng N."/>
            <person name="Yang W."/>
            <person name="Obeng O."/>
            <person name="Kissoyan K."/>
            <person name="Pees B."/>
            <person name="Dirksen P."/>
            <person name="Hoppner M."/>
            <person name="Franke A."/>
            <person name="Rosenstiel P."/>
            <person name="Leippe M."/>
            <person name="Dierking K."/>
            <person name="Kaleta C."/>
            <person name="Schulenburg H."/>
        </authorList>
    </citation>
    <scope>NUCLEOTIDE SEQUENCE [LARGE SCALE GENOMIC DNA]</scope>
    <source>
        <strain evidence="2 3">MYb184</strain>
    </source>
</reference>
<dbReference type="EMBL" id="PCQE01000001">
    <property type="protein sequence ID" value="PRC10855.1"/>
    <property type="molecule type" value="Genomic_DNA"/>
</dbReference>
<dbReference type="Proteomes" id="UP000239458">
    <property type="component" value="Unassembled WGS sequence"/>
</dbReference>
<evidence type="ECO:0000256" key="1">
    <source>
        <dbReference type="SAM" id="MobiDB-lite"/>
    </source>
</evidence>
<sequence>MDGAWRRPPKSLADCGHTEPKRGAEWWGKSALLTFALFESEPPSGRNPKWPLPQQWICTQSSCIDCEAVFAGKPAPTVGSLGYQVDSRRLSGRHRKQASSHSWIVRVSGR</sequence>